<comment type="catalytic activity">
    <reaction evidence="1">
        <text>ATP + protein L-histidine = ADP + protein N-phospho-L-histidine.</text>
        <dbReference type="EC" id="2.7.13.3"/>
    </reaction>
</comment>
<keyword evidence="4" id="KW-0597">Phosphoprotein</keyword>
<name>A0A1G2HSD7_9BACT</name>
<sequence length="189" mass="21244">MLSFSWKITYFIVLSGAFVILALVGASYQNTSGIFYSLIYFLVLFVVLFGLFVGKRFSRPLKRIAKAANELAEGNVKSRANVAGSDEMGQLAASLNKIAQAMEKTHQEKETLKHSVAMKVSFIVRPLHDTIEALEQKAKNRTMEFHKANEVAEKMQIDLLLKEAELVDLKGQMAKLMVRKSKKMITEEV</sequence>
<dbReference type="Pfam" id="PF00672">
    <property type="entry name" value="HAMP"/>
    <property type="match status" value="1"/>
</dbReference>
<dbReference type="InterPro" id="IPR050398">
    <property type="entry name" value="HssS/ArlS-like"/>
</dbReference>
<keyword evidence="8" id="KW-1133">Transmembrane helix</keyword>
<evidence type="ECO:0000256" key="2">
    <source>
        <dbReference type="ARBA" id="ARBA00004141"/>
    </source>
</evidence>
<keyword evidence="6" id="KW-0418">Kinase</keyword>
<evidence type="ECO:0000313" key="10">
    <source>
        <dbReference type="EMBL" id="OGZ65141.1"/>
    </source>
</evidence>
<evidence type="ECO:0000256" key="5">
    <source>
        <dbReference type="ARBA" id="ARBA00022679"/>
    </source>
</evidence>
<feature type="domain" description="HAMP" evidence="9">
    <location>
        <begin position="55"/>
        <end position="107"/>
    </location>
</feature>
<dbReference type="Proteomes" id="UP000178774">
    <property type="component" value="Unassembled WGS sequence"/>
</dbReference>
<keyword evidence="8" id="KW-0812">Transmembrane</keyword>
<feature type="transmembrane region" description="Helical" evidence="8">
    <location>
        <begin position="34"/>
        <end position="53"/>
    </location>
</feature>
<dbReference type="PROSITE" id="PS50885">
    <property type="entry name" value="HAMP"/>
    <property type="match status" value="1"/>
</dbReference>
<keyword evidence="5" id="KW-0808">Transferase</keyword>
<dbReference type="SMART" id="SM00304">
    <property type="entry name" value="HAMP"/>
    <property type="match status" value="1"/>
</dbReference>
<accession>A0A1G2HSD7</accession>
<dbReference type="GO" id="GO:0000155">
    <property type="term" value="F:phosphorelay sensor kinase activity"/>
    <property type="evidence" value="ECO:0007669"/>
    <property type="project" value="TreeGrafter"/>
</dbReference>
<evidence type="ECO:0000256" key="8">
    <source>
        <dbReference type="SAM" id="Phobius"/>
    </source>
</evidence>
<keyword evidence="7 8" id="KW-0472">Membrane</keyword>
<protein>
    <recommendedName>
        <fullName evidence="3">histidine kinase</fullName>
        <ecNumber evidence="3">2.7.13.3</ecNumber>
    </recommendedName>
</protein>
<dbReference type="SUPFAM" id="SSF158472">
    <property type="entry name" value="HAMP domain-like"/>
    <property type="match status" value="1"/>
</dbReference>
<gene>
    <name evidence="10" type="ORF">A2822_00425</name>
</gene>
<dbReference type="EMBL" id="MHOP01000028">
    <property type="protein sequence ID" value="OGZ65141.1"/>
    <property type="molecule type" value="Genomic_DNA"/>
</dbReference>
<evidence type="ECO:0000256" key="4">
    <source>
        <dbReference type="ARBA" id="ARBA00022553"/>
    </source>
</evidence>
<comment type="caution">
    <text evidence="10">The sequence shown here is derived from an EMBL/GenBank/DDBJ whole genome shotgun (WGS) entry which is preliminary data.</text>
</comment>
<evidence type="ECO:0000256" key="1">
    <source>
        <dbReference type="ARBA" id="ARBA00000085"/>
    </source>
</evidence>
<evidence type="ECO:0000256" key="6">
    <source>
        <dbReference type="ARBA" id="ARBA00022777"/>
    </source>
</evidence>
<dbReference type="EC" id="2.7.13.3" evidence="3"/>
<dbReference type="CDD" id="cd06225">
    <property type="entry name" value="HAMP"/>
    <property type="match status" value="1"/>
</dbReference>
<dbReference type="PANTHER" id="PTHR45528">
    <property type="entry name" value="SENSOR HISTIDINE KINASE CPXA"/>
    <property type="match status" value="1"/>
</dbReference>
<dbReference type="Gene3D" id="6.10.340.10">
    <property type="match status" value="1"/>
</dbReference>
<comment type="subcellular location">
    <subcellularLocation>
        <location evidence="2">Membrane</location>
        <topology evidence="2">Multi-pass membrane protein</topology>
    </subcellularLocation>
</comment>
<proteinExistence type="predicted"/>
<dbReference type="GO" id="GO:0005886">
    <property type="term" value="C:plasma membrane"/>
    <property type="evidence" value="ECO:0007669"/>
    <property type="project" value="TreeGrafter"/>
</dbReference>
<evidence type="ECO:0000256" key="3">
    <source>
        <dbReference type="ARBA" id="ARBA00012438"/>
    </source>
</evidence>
<evidence type="ECO:0000259" key="9">
    <source>
        <dbReference type="PROSITE" id="PS50885"/>
    </source>
</evidence>
<dbReference type="AlphaFoldDB" id="A0A1G2HSD7"/>
<organism evidence="10 11">
    <name type="scientific">Candidatus Staskawiczbacteria bacterium RIFCSPHIGHO2_01_FULL_41_41</name>
    <dbReference type="NCBI Taxonomy" id="1802203"/>
    <lineage>
        <taxon>Bacteria</taxon>
        <taxon>Candidatus Staskawicziibacteriota</taxon>
    </lineage>
</organism>
<dbReference type="PANTHER" id="PTHR45528:SF10">
    <property type="entry name" value="METHYL-ACCEPTING CHEMOTAXIS PROTEIN"/>
    <property type="match status" value="1"/>
</dbReference>
<dbReference type="InterPro" id="IPR003660">
    <property type="entry name" value="HAMP_dom"/>
</dbReference>
<evidence type="ECO:0000256" key="7">
    <source>
        <dbReference type="ARBA" id="ARBA00023136"/>
    </source>
</evidence>
<feature type="transmembrane region" description="Helical" evidence="8">
    <location>
        <begin position="7"/>
        <end position="28"/>
    </location>
</feature>
<evidence type="ECO:0000313" key="11">
    <source>
        <dbReference type="Proteomes" id="UP000178774"/>
    </source>
</evidence>
<reference evidence="10 11" key="1">
    <citation type="journal article" date="2016" name="Nat. Commun.">
        <title>Thousands of microbial genomes shed light on interconnected biogeochemical processes in an aquifer system.</title>
        <authorList>
            <person name="Anantharaman K."/>
            <person name="Brown C.T."/>
            <person name="Hug L.A."/>
            <person name="Sharon I."/>
            <person name="Castelle C.J."/>
            <person name="Probst A.J."/>
            <person name="Thomas B.C."/>
            <person name="Singh A."/>
            <person name="Wilkins M.J."/>
            <person name="Karaoz U."/>
            <person name="Brodie E.L."/>
            <person name="Williams K.H."/>
            <person name="Hubbard S.S."/>
            <person name="Banfield J.F."/>
        </authorList>
    </citation>
    <scope>NUCLEOTIDE SEQUENCE [LARGE SCALE GENOMIC DNA]</scope>
</reference>